<dbReference type="Proteomes" id="UP000273143">
    <property type="component" value="Chromosome"/>
</dbReference>
<dbReference type="GO" id="GO:0009289">
    <property type="term" value="C:pilus"/>
    <property type="evidence" value="ECO:0007669"/>
    <property type="project" value="InterPro"/>
</dbReference>
<dbReference type="AlphaFoldDB" id="A0A451EQR5"/>
<feature type="chain" id="PRO_5019552503" description="Fimbrial-type adhesion domain-containing protein" evidence="1">
    <location>
        <begin position="25"/>
        <end position="438"/>
    </location>
</feature>
<reference evidence="4" key="1">
    <citation type="submission" date="2018-06" db="EMBL/GenBank/DDBJ databases">
        <title>Complete genome of Pseudomonas insecticola strain QZS01.</title>
        <authorList>
            <person name="Wang J."/>
            <person name="Su Q."/>
        </authorList>
    </citation>
    <scope>NUCLEOTIDE SEQUENCE [LARGE SCALE GENOMIC DNA]</scope>
    <source>
        <strain evidence="4">QZS01</strain>
    </source>
</reference>
<dbReference type="GO" id="GO:0007155">
    <property type="term" value="P:cell adhesion"/>
    <property type="evidence" value="ECO:0007669"/>
    <property type="project" value="InterPro"/>
</dbReference>
<evidence type="ECO:0000313" key="3">
    <source>
        <dbReference type="EMBL" id="AZS52193.1"/>
    </source>
</evidence>
<evidence type="ECO:0000313" key="4">
    <source>
        <dbReference type="Proteomes" id="UP000273143"/>
    </source>
</evidence>
<keyword evidence="4" id="KW-1185">Reference proteome</keyword>
<dbReference type="InterPro" id="IPR011228">
    <property type="entry name" value="UCP029766"/>
</dbReference>
<evidence type="ECO:0000256" key="1">
    <source>
        <dbReference type="SAM" id="SignalP"/>
    </source>
</evidence>
<keyword evidence="1" id="KW-0732">Signal</keyword>
<sequence>MMRPNSLNLILLIFLMSSPILGHASCTRNVAVAGYDGQGMNTGLGNINVTDNYIQPPGSIIATSVVNYAPGYSYPSPDTVIYTCDQTDIGSIYEMFATNGDDLYGGFYTIGTEDGLSGFYQNKIHYTGIKLTHLNSGQAFLRTWQQYPITSYLVDGTKIKIRAKDFSAIKVEIAKVSSDGYTSGAVSNYCGTGWQAAGSYACTQPNGYVIFKGPGTGSTPAIGSDSATNYQGWPTHWTSIGLGTPPKTNVTMNTTCVARNVTPTILFQTMSVNDINQGKTVENNISITVECSNTVQSGTASGQTAIGIQTSLEAYQTAQSLGLVNAQGGVSYLLSDGYGTNSMIATGVGIALKAPDGQDLPFVGWQNCNGSGSTSTCPGGRDAGWYPILSGATNAGSSSQSGYQYFTTQFTAILKKIPSETVTPGSVQAKGYVLVRIQ</sequence>
<dbReference type="EMBL" id="CP029822">
    <property type="protein sequence ID" value="AZS52193.1"/>
    <property type="molecule type" value="Genomic_DNA"/>
</dbReference>
<feature type="domain" description="Fimbrial-type adhesion" evidence="2">
    <location>
        <begin position="249"/>
        <end position="438"/>
    </location>
</feature>
<dbReference type="KEGG" id="emo:DM558_06775"/>
<dbReference type="InterPro" id="IPR000259">
    <property type="entry name" value="Adhesion_dom_fimbrial"/>
</dbReference>
<proteinExistence type="predicted"/>
<dbReference type="Pfam" id="PF00419">
    <property type="entry name" value="Fimbrial"/>
    <property type="match status" value="1"/>
</dbReference>
<dbReference type="PIRSF" id="PIRSF029766">
    <property type="entry name" value="UCP029766"/>
    <property type="match status" value="1"/>
</dbReference>
<protein>
    <recommendedName>
        <fullName evidence="2">Fimbrial-type adhesion domain-containing protein</fullName>
    </recommendedName>
</protein>
<organism evidence="3 4">
    <name type="scientific">Entomomonas moraniae</name>
    <dbReference type="NCBI Taxonomy" id="2213226"/>
    <lineage>
        <taxon>Bacteria</taxon>
        <taxon>Pseudomonadati</taxon>
        <taxon>Pseudomonadota</taxon>
        <taxon>Gammaproteobacteria</taxon>
        <taxon>Pseudomonadales</taxon>
        <taxon>Pseudomonadaceae</taxon>
        <taxon>Entomomonas</taxon>
    </lineage>
</organism>
<gene>
    <name evidence="3" type="ORF">DM558_06775</name>
</gene>
<feature type="signal peptide" evidence="1">
    <location>
        <begin position="1"/>
        <end position="24"/>
    </location>
</feature>
<evidence type="ECO:0000259" key="2">
    <source>
        <dbReference type="Pfam" id="PF00419"/>
    </source>
</evidence>
<name>A0A451EQR5_9GAMM</name>
<accession>A0A451EQR5</accession>